<reference evidence="10 11" key="1">
    <citation type="submission" date="2019-03" db="EMBL/GenBank/DDBJ databases">
        <title>Three New Species of Nocardioides, Nocardioides euryhalodurans sp. nov., Nocardioides seonyuensis sp. nov. and Nocardioides eburneoflavus sp. nov., Iolated from Soil.</title>
        <authorList>
            <person name="Roh S.G."/>
            <person name="Lee C."/>
            <person name="Kim M.-K."/>
            <person name="Kim S.B."/>
        </authorList>
    </citation>
    <scope>NUCLEOTIDE SEQUENCE [LARGE SCALE GENOMIC DNA]</scope>
    <source>
        <strain evidence="10 11">MMS17-SY117</strain>
    </source>
</reference>
<dbReference type="EMBL" id="CP038267">
    <property type="protein sequence ID" value="QBR91497.1"/>
    <property type="molecule type" value="Genomic_DNA"/>
</dbReference>
<feature type="transmembrane region" description="Helical" evidence="8">
    <location>
        <begin position="19"/>
        <end position="43"/>
    </location>
</feature>
<evidence type="ECO:0000256" key="5">
    <source>
        <dbReference type="ARBA" id="ARBA00022692"/>
    </source>
</evidence>
<comment type="subcellular location">
    <subcellularLocation>
        <location evidence="1 8">Cell membrane</location>
        <topology evidence="1 8">Multi-pass membrane protein</topology>
    </subcellularLocation>
</comment>
<dbReference type="InterPro" id="IPR000515">
    <property type="entry name" value="MetI-like"/>
</dbReference>
<keyword evidence="5 8" id="KW-0812">Transmembrane</keyword>
<sequence length="301" mass="33408">MAEPPHDHRRTTRRLWPALALPGTIWLVALFLVPVYAVMAVAFSGDINLFGEPIPAWSPWDWQFATFGQVLSDSISGPYQAVWLRTASYTGIALLICVVVGYPVAYYTARLAGKRRGLVLALILAPWWINYITRMLAWVNLLQDDGYVNKALGIFSIEPVSWLGGNPLTVVIALAYGYLPFFILPLFASLDRIDQRLLEASRDLGVGTVRTFLHVTLPLSKLGLITALVITALPMAGDYYTNTIVSSSPRTTMIGNQIELFLLQGPSKNFGAALVLLLSLVLLFFMTYYLILTQRASRNAR</sequence>
<name>A0A4P7GIG9_9ACTN</name>
<dbReference type="Pfam" id="PF00528">
    <property type="entry name" value="BPD_transp_1"/>
    <property type="match status" value="1"/>
</dbReference>
<protein>
    <submittedName>
        <fullName evidence="10">ABC transporter permease</fullName>
    </submittedName>
</protein>
<comment type="similarity">
    <text evidence="2">Belongs to the binding-protein-dependent transport system permease family. CysTW subfamily.</text>
</comment>
<evidence type="ECO:0000313" key="11">
    <source>
        <dbReference type="Proteomes" id="UP000294894"/>
    </source>
</evidence>
<evidence type="ECO:0000256" key="8">
    <source>
        <dbReference type="RuleBase" id="RU363032"/>
    </source>
</evidence>
<gene>
    <name evidence="10" type="ORF">EXE57_03850</name>
</gene>
<proteinExistence type="inferred from homology"/>
<dbReference type="AlphaFoldDB" id="A0A4P7GIG9"/>
<dbReference type="RefSeq" id="WP_135074172.1">
    <property type="nucleotide sequence ID" value="NZ_CP038267.1"/>
</dbReference>
<feature type="transmembrane region" description="Helical" evidence="8">
    <location>
        <begin position="118"/>
        <end position="139"/>
    </location>
</feature>
<dbReference type="Proteomes" id="UP000294894">
    <property type="component" value="Chromosome"/>
</dbReference>
<keyword evidence="11" id="KW-1185">Reference proteome</keyword>
<dbReference type="GO" id="GO:0055085">
    <property type="term" value="P:transmembrane transport"/>
    <property type="evidence" value="ECO:0007669"/>
    <property type="project" value="InterPro"/>
</dbReference>
<evidence type="ECO:0000256" key="4">
    <source>
        <dbReference type="ARBA" id="ARBA00022475"/>
    </source>
</evidence>
<dbReference type="OrthoDB" id="9810794at2"/>
<dbReference type="KEGG" id="noy:EXE57_03850"/>
<feature type="transmembrane region" description="Helical" evidence="8">
    <location>
        <begin position="168"/>
        <end position="190"/>
    </location>
</feature>
<evidence type="ECO:0000256" key="6">
    <source>
        <dbReference type="ARBA" id="ARBA00022989"/>
    </source>
</evidence>
<dbReference type="SUPFAM" id="SSF161098">
    <property type="entry name" value="MetI-like"/>
    <property type="match status" value="1"/>
</dbReference>
<keyword evidence="6 8" id="KW-1133">Transmembrane helix</keyword>
<accession>A0A4P7GIG9</accession>
<evidence type="ECO:0000313" key="10">
    <source>
        <dbReference type="EMBL" id="QBR91497.1"/>
    </source>
</evidence>
<evidence type="ECO:0000259" key="9">
    <source>
        <dbReference type="PROSITE" id="PS50928"/>
    </source>
</evidence>
<evidence type="ECO:0000256" key="2">
    <source>
        <dbReference type="ARBA" id="ARBA00007069"/>
    </source>
</evidence>
<evidence type="ECO:0000256" key="7">
    <source>
        <dbReference type="ARBA" id="ARBA00023136"/>
    </source>
</evidence>
<dbReference type="CDD" id="cd06261">
    <property type="entry name" value="TM_PBP2"/>
    <property type="match status" value="1"/>
</dbReference>
<feature type="domain" description="ABC transmembrane type-1" evidence="9">
    <location>
        <begin position="83"/>
        <end position="291"/>
    </location>
</feature>
<dbReference type="PANTHER" id="PTHR42929">
    <property type="entry name" value="INNER MEMBRANE ABC TRANSPORTER PERMEASE PROTEIN YDCU-RELATED-RELATED"/>
    <property type="match status" value="1"/>
</dbReference>
<dbReference type="GO" id="GO:0005886">
    <property type="term" value="C:plasma membrane"/>
    <property type="evidence" value="ECO:0007669"/>
    <property type="project" value="UniProtKB-SubCell"/>
</dbReference>
<feature type="transmembrane region" description="Helical" evidence="8">
    <location>
        <begin position="211"/>
        <end position="233"/>
    </location>
</feature>
<dbReference type="InterPro" id="IPR035906">
    <property type="entry name" value="MetI-like_sf"/>
</dbReference>
<dbReference type="PANTHER" id="PTHR42929:SF1">
    <property type="entry name" value="INNER MEMBRANE ABC TRANSPORTER PERMEASE PROTEIN YDCU-RELATED"/>
    <property type="match status" value="1"/>
</dbReference>
<evidence type="ECO:0000256" key="1">
    <source>
        <dbReference type="ARBA" id="ARBA00004651"/>
    </source>
</evidence>
<feature type="transmembrane region" description="Helical" evidence="8">
    <location>
        <begin position="87"/>
        <end position="106"/>
    </location>
</feature>
<dbReference type="PROSITE" id="PS50928">
    <property type="entry name" value="ABC_TM1"/>
    <property type="match status" value="1"/>
</dbReference>
<dbReference type="Gene3D" id="1.10.3720.10">
    <property type="entry name" value="MetI-like"/>
    <property type="match status" value="1"/>
</dbReference>
<keyword evidence="7 8" id="KW-0472">Membrane</keyword>
<keyword evidence="3 8" id="KW-0813">Transport</keyword>
<organism evidence="10 11">
    <name type="scientific">Nocardioides euryhalodurans</name>
    <dbReference type="NCBI Taxonomy" id="2518370"/>
    <lineage>
        <taxon>Bacteria</taxon>
        <taxon>Bacillati</taxon>
        <taxon>Actinomycetota</taxon>
        <taxon>Actinomycetes</taxon>
        <taxon>Propionibacteriales</taxon>
        <taxon>Nocardioidaceae</taxon>
        <taxon>Nocardioides</taxon>
    </lineage>
</organism>
<feature type="transmembrane region" description="Helical" evidence="8">
    <location>
        <begin position="270"/>
        <end position="291"/>
    </location>
</feature>
<keyword evidence="4" id="KW-1003">Cell membrane</keyword>
<evidence type="ECO:0000256" key="3">
    <source>
        <dbReference type="ARBA" id="ARBA00022448"/>
    </source>
</evidence>